<name>A0ABD3X438_SINWO</name>
<protein>
    <submittedName>
        <fullName evidence="2">Uncharacterized protein</fullName>
    </submittedName>
</protein>
<evidence type="ECO:0000313" key="3">
    <source>
        <dbReference type="Proteomes" id="UP001634394"/>
    </source>
</evidence>
<evidence type="ECO:0000313" key="2">
    <source>
        <dbReference type="EMBL" id="KAL3881009.1"/>
    </source>
</evidence>
<keyword evidence="3" id="KW-1185">Reference proteome</keyword>
<organism evidence="2 3">
    <name type="scientific">Sinanodonta woodiana</name>
    <name type="common">Chinese pond mussel</name>
    <name type="synonym">Anodonta woodiana</name>
    <dbReference type="NCBI Taxonomy" id="1069815"/>
    <lineage>
        <taxon>Eukaryota</taxon>
        <taxon>Metazoa</taxon>
        <taxon>Spiralia</taxon>
        <taxon>Lophotrochozoa</taxon>
        <taxon>Mollusca</taxon>
        <taxon>Bivalvia</taxon>
        <taxon>Autobranchia</taxon>
        <taxon>Heteroconchia</taxon>
        <taxon>Palaeoheterodonta</taxon>
        <taxon>Unionida</taxon>
        <taxon>Unionoidea</taxon>
        <taxon>Unionidae</taxon>
        <taxon>Unioninae</taxon>
        <taxon>Sinanodonta</taxon>
    </lineage>
</organism>
<accession>A0ABD3X438</accession>
<reference evidence="2 3" key="1">
    <citation type="submission" date="2024-11" db="EMBL/GenBank/DDBJ databases">
        <title>Chromosome-level genome assembly of the freshwater bivalve Anodonta woodiana.</title>
        <authorList>
            <person name="Chen X."/>
        </authorList>
    </citation>
    <scope>NUCLEOTIDE SEQUENCE [LARGE SCALE GENOMIC DNA]</scope>
    <source>
        <strain evidence="2">MN2024</strain>
        <tissue evidence="2">Gills</tissue>
    </source>
</reference>
<proteinExistence type="predicted"/>
<keyword evidence="1" id="KW-0175">Coiled coil</keyword>
<gene>
    <name evidence="2" type="ORF">ACJMK2_033210</name>
</gene>
<dbReference type="AlphaFoldDB" id="A0ABD3X438"/>
<comment type="caution">
    <text evidence="2">The sequence shown here is derived from an EMBL/GenBank/DDBJ whole genome shotgun (WGS) entry which is preliminary data.</text>
</comment>
<evidence type="ECO:0000256" key="1">
    <source>
        <dbReference type="SAM" id="Coils"/>
    </source>
</evidence>
<feature type="coiled-coil region" evidence="1">
    <location>
        <begin position="9"/>
        <end position="36"/>
    </location>
</feature>
<sequence>MLQNHVKSLDQVDENCRLLAQQNAEIEQEKMCLNEEMVKLSSGYNTLLYREGELSTAFKKSNNMVLQLRMELGAAKERIKRIQEENMHLQMTIEGLQHDDLVY</sequence>
<dbReference type="EMBL" id="JBJQND010000004">
    <property type="protein sequence ID" value="KAL3881009.1"/>
    <property type="molecule type" value="Genomic_DNA"/>
</dbReference>
<dbReference type="Proteomes" id="UP001634394">
    <property type="component" value="Unassembled WGS sequence"/>
</dbReference>
<feature type="coiled-coil region" evidence="1">
    <location>
        <begin position="65"/>
        <end position="99"/>
    </location>
</feature>